<feature type="region of interest" description="Disordered" evidence="3">
    <location>
        <begin position="706"/>
        <end position="750"/>
    </location>
</feature>
<dbReference type="SMART" id="SM00368">
    <property type="entry name" value="LRR_RI"/>
    <property type="match status" value="2"/>
</dbReference>
<accession>A0A2R5G477</accession>
<dbReference type="GO" id="GO:0005737">
    <property type="term" value="C:cytoplasm"/>
    <property type="evidence" value="ECO:0007669"/>
    <property type="project" value="TreeGrafter"/>
</dbReference>
<dbReference type="PROSITE" id="PS51450">
    <property type="entry name" value="LRR"/>
    <property type="match status" value="1"/>
</dbReference>
<feature type="compositionally biased region" description="Low complexity" evidence="3">
    <location>
        <begin position="372"/>
        <end position="410"/>
    </location>
</feature>
<proteinExistence type="predicted"/>
<keyword evidence="1" id="KW-0433">Leucine-rich repeat</keyword>
<dbReference type="InterPro" id="IPR032675">
    <property type="entry name" value="LRR_dom_sf"/>
</dbReference>
<dbReference type="InParanoid" id="A0A2R5G477"/>
<organism evidence="4 5">
    <name type="scientific">Hondaea fermentalgiana</name>
    <dbReference type="NCBI Taxonomy" id="2315210"/>
    <lineage>
        <taxon>Eukaryota</taxon>
        <taxon>Sar</taxon>
        <taxon>Stramenopiles</taxon>
        <taxon>Bigyra</taxon>
        <taxon>Labyrinthulomycetes</taxon>
        <taxon>Thraustochytrida</taxon>
        <taxon>Thraustochytriidae</taxon>
        <taxon>Hondaea</taxon>
    </lineage>
</organism>
<evidence type="ECO:0000313" key="5">
    <source>
        <dbReference type="Proteomes" id="UP000241890"/>
    </source>
</evidence>
<comment type="caution">
    <text evidence="4">The sequence shown here is derived from an EMBL/GenBank/DDBJ whole genome shotgun (WGS) entry which is preliminary data.</text>
</comment>
<dbReference type="Gene3D" id="3.80.10.10">
    <property type="entry name" value="Ribonuclease Inhibitor"/>
    <property type="match status" value="2"/>
</dbReference>
<feature type="region of interest" description="Disordered" evidence="3">
    <location>
        <begin position="944"/>
        <end position="964"/>
    </location>
</feature>
<feature type="region of interest" description="Disordered" evidence="3">
    <location>
        <begin position="878"/>
        <end position="903"/>
    </location>
</feature>
<feature type="region of interest" description="Disordered" evidence="3">
    <location>
        <begin position="357"/>
        <end position="523"/>
    </location>
</feature>
<gene>
    <name evidence="4" type="ORF">FCC1311_020562</name>
</gene>
<evidence type="ECO:0000256" key="1">
    <source>
        <dbReference type="ARBA" id="ARBA00022614"/>
    </source>
</evidence>
<dbReference type="SUPFAM" id="SSF52047">
    <property type="entry name" value="RNI-like"/>
    <property type="match status" value="1"/>
</dbReference>
<feature type="compositionally biased region" description="Low complexity" evidence="3">
    <location>
        <begin position="501"/>
        <end position="517"/>
    </location>
</feature>
<feature type="compositionally biased region" description="Low complexity" evidence="3">
    <location>
        <begin position="430"/>
        <end position="467"/>
    </location>
</feature>
<protein>
    <submittedName>
        <fullName evidence="4">Protein phosphatase 1 regulatory subunit 7</fullName>
    </submittedName>
</protein>
<feature type="compositionally biased region" description="Low complexity" evidence="3">
    <location>
        <begin position="944"/>
        <end position="953"/>
    </location>
</feature>
<dbReference type="PANTHER" id="PTHR15454:SF56">
    <property type="entry name" value="PROTEIN PHOSPHATASE 1 REGULATORY SUBUNIT 7-RELATED"/>
    <property type="match status" value="1"/>
</dbReference>
<keyword evidence="2" id="KW-0677">Repeat</keyword>
<dbReference type="EMBL" id="BEYU01000016">
    <property type="protein sequence ID" value="GBG25837.1"/>
    <property type="molecule type" value="Genomic_DNA"/>
</dbReference>
<reference evidence="4 5" key="1">
    <citation type="submission" date="2017-12" db="EMBL/GenBank/DDBJ databases">
        <title>Sequencing, de novo assembly and annotation of complete genome of a new Thraustochytrid species, strain FCC1311.</title>
        <authorList>
            <person name="Sedici K."/>
            <person name="Godart F."/>
            <person name="Aiese Cigliano R."/>
            <person name="Sanseverino W."/>
            <person name="Barakat M."/>
            <person name="Ortet P."/>
            <person name="Marechal E."/>
            <person name="Cagnac O."/>
            <person name="Amato A."/>
        </authorList>
    </citation>
    <scope>NUCLEOTIDE SEQUENCE [LARGE SCALE GENOMIC DNA]</scope>
</reference>
<evidence type="ECO:0000256" key="2">
    <source>
        <dbReference type="ARBA" id="ARBA00022737"/>
    </source>
</evidence>
<dbReference type="Proteomes" id="UP000241890">
    <property type="component" value="Unassembled WGS sequence"/>
</dbReference>
<keyword evidence="5" id="KW-1185">Reference proteome</keyword>
<dbReference type="AlphaFoldDB" id="A0A2R5G477"/>
<name>A0A2R5G477_9STRA</name>
<dbReference type="PANTHER" id="PTHR15454">
    <property type="entry name" value="NISCHARIN RELATED"/>
    <property type="match status" value="1"/>
</dbReference>
<dbReference type="SMART" id="SM00369">
    <property type="entry name" value="LRR_TYP"/>
    <property type="match status" value="3"/>
</dbReference>
<feature type="compositionally biased region" description="Low complexity" evidence="3">
    <location>
        <begin position="479"/>
        <end position="489"/>
    </location>
</feature>
<evidence type="ECO:0000256" key="3">
    <source>
        <dbReference type="SAM" id="MobiDB-lite"/>
    </source>
</evidence>
<dbReference type="SUPFAM" id="SSF52075">
    <property type="entry name" value="Outer arm dynein light chain 1"/>
    <property type="match status" value="1"/>
</dbReference>
<dbReference type="OrthoDB" id="6334211at2759"/>
<dbReference type="Pfam" id="PF13855">
    <property type="entry name" value="LRR_8"/>
    <property type="match status" value="1"/>
</dbReference>
<evidence type="ECO:0000313" key="4">
    <source>
        <dbReference type="EMBL" id="GBG25837.1"/>
    </source>
</evidence>
<sequence length="983" mass="106886">MQFLRKTSGRLLGKHDEVATPTRPAIEVPQARLDAFAEAFLKDLGPASRPDAIRQAVIRMAKEGSATLTLRKVDLTDAHLRSLVAALRREPILARLDLRDNRLSDRGVKALIALLDEQFAQADAGAWYIGRDVAFCVQDINLNGNAVSEDLHANLLRNLGRCADANLQLNCAWAFVRNLDGVDIDASQHSPASWALSGVLNVRAAVEAYFQKQIKHRLVLSALQDLSLVEKEPEAPLPPTRKRRSSSLHSAFSASSRATEVPDVACLVRYTAFVRIVLIVRGENGAHATLALPSREVEALLVRKYNLVEPKDAWRHAAHETIYQNDRECNELKEASVTDAESSVADSFGLRQEDSLLSPSLLDETEPGTQRQSSLAASKKAPSPQSVISANGSSLASGSRHSASKSSAGRRLQEESSIESNCDLNDASRSDSGSDSESESGSGSESDSESESGSSSGSCSESESESDLGSRSESESESESNSGSESGSESDSDSGHESEMDSPSHSGSASSSAHSAATDTDAEMGVPVLSELDFAGRDLESLCEVMLDLDEQEDKTLCLLRASRNRLGANMNIRLLPPHRVFSKLHTLDISHNRLRALDADIKPDALPALKVLDVSHNLLRTLRGIDHLDSLLALRAGHNRVRDASYLACLKSLRTVDLRDNLIASTTALRALALNTNLEDLWLIDNPVAKGHRYRAQLTHLMPSLQDLDGTPLPPSSAMRRRRKRLSKGGVSDESSGTVTPQRRKPDMDRIKRLSEPTIHARIVPERGAAIARADALLMGGGALPKSFRLEQDKVDAMLERLAKPKLPVSPSADALDQHQRRRNGLGVVAFGSSEARRTLNVDLASPRRNSGNTQPVQVSQSLLTPTNAFRRQTVKGMQETEEEARRELRRTRDEARKVRQLRAQSTGGDRLVDEIVVCRNTLVIPSENHIPTKRFSTAFAPAASSASPPSFHARDGGDSGGNNTTTSIAVLLSWQHELFHI</sequence>
<feature type="compositionally biased region" description="Basic and acidic residues" evidence="3">
    <location>
        <begin position="885"/>
        <end position="899"/>
    </location>
</feature>
<dbReference type="InterPro" id="IPR003591">
    <property type="entry name" value="Leu-rich_rpt_typical-subtyp"/>
</dbReference>
<dbReference type="InterPro" id="IPR001611">
    <property type="entry name" value="Leu-rich_rpt"/>
</dbReference>